<feature type="region of interest" description="Disordered" evidence="1">
    <location>
        <begin position="125"/>
        <end position="166"/>
    </location>
</feature>
<accession>A0A067Q919</accession>
<evidence type="ECO:0000313" key="2">
    <source>
        <dbReference type="EMBL" id="KDQ63434.1"/>
    </source>
</evidence>
<sequence>MSRYYEQGLNFEKVVCALHTWFLHKATAQEAVHKFLNCKFSSETGVAAFYNTLHHNTAHMVVAPDNYMFRREFLAGIPEEIRGLLMKNQGVNTKFTPSEVMYHEAIEMETSLRFIARQQQLSGARLSEGKSLSSRRTKDRDAHSPHRNNRRDWSPDNRRNKWDHLS</sequence>
<proteinExistence type="predicted"/>
<protein>
    <recommendedName>
        <fullName evidence="4">Retrotransposon gag domain-containing protein</fullName>
    </recommendedName>
</protein>
<dbReference type="InParanoid" id="A0A067Q919"/>
<dbReference type="Proteomes" id="UP000027265">
    <property type="component" value="Unassembled WGS sequence"/>
</dbReference>
<keyword evidence="3" id="KW-1185">Reference proteome</keyword>
<gene>
    <name evidence="2" type="ORF">JAAARDRAFT_189011</name>
</gene>
<name>A0A067Q919_9AGAM</name>
<dbReference type="OrthoDB" id="3269984at2759"/>
<evidence type="ECO:0008006" key="4">
    <source>
        <dbReference type="Google" id="ProtNLM"/>
    </source>
</evidence>
<reference evidence="3" key="1">
    <citation type="journal article" date="2014" name="Proc. Natl. Acad. Sci. U.S.A.">
        <title>Extensive sampling of basidiomycete genomes demonstrates inadequacy of the white-rot/brown-rot paradigm for wood decay fungi.</title>
        <authorList>
            <person name="Riley R."/>
            <person name="Salamov A.A."/>
            <person name="Brown D.W."/>
            <person name="Nagy L.G."/>
            <person name="Floudas D."/>
            <person name="Held B.W."/>
            <person name="Levasseur A."/>
            <person name="Lombard V."/>
            <person name="Morin E."/>
            <person name="Otillar R."/>
            <person name="Lindquist E.A."/>
            <person name="Sun H."/>
            <person name="LaButti K.M."/>
            <person name="Schmutz J."/>
            <person name="Jabbour D."/>
            <person name="Luo H."/>
            <person name="Baker S.E."/>
            <person name="Pisabarro A.G."/>
            <person name="Walton J.D."/>
            <person name="Blanchette R.A."/>
            <person name="Henrissat B."/>
            <person name="Martin F."/>
            <person name="Cullen D."/>
            <person name="Hibbett D.S."/>
            <person name="Grigoriev I.V."/>
        </authorList>
    </citation>
    <scope>NUCLEOTIDE SEQUENCE [LARGE SCALE GENOMIC DNA]</scope>
    <source>
        <strain evidence="3">MUCL 33604</strain>
    </source>
</reference>
<dbReference type="HOGENOM" id="CLU_1602972_0_0_1"/>
<organism evidence="2 3">
    <name type="scientific">Jaapia argillacea MUCL 33604</name>
    <dbReference type="NCBI Taxonomy" id="933084"/>
    <lineage>
        <taxon>Eukaryota</taxon>
        <taxon>Fungi</taxon>
        <taxon>Dikarya</taxon>
        <taxon>Basidiomycota</taxon>
        <taxon>Agaricomycotina</taxon>
        <taxon>Agaricomycetes</taxon>
        <taxon>Agaricomycetidae</taxon>
        <taxon>Jaapiales</taxon>
        <taxon>Jaapiaceae</taxon>
        <taxon>Jaapia</taxon>
    </lineage>
</organism>
<dbReference type="STRING" id="933084.A0A067Q919"/>
<evidence type="ECO:0000313" key="3">
    <source>
        <dbReference type="Proteomes" id="UP000027265"/>
    </source>
</evidence>
<feature type="compositionally biased region" description="Basic and acidic residues" evidence="1">
    <location>
        <begin position="136"/>
        <end position="166"/>
    </location>
</feature>
<evidence type="ECO:0000256" key="1">
    <source>
        <dbReference type="SAM" id="MobiDB-lite"/>
    </source>
</evidence>
<dbReference type="AlphaFoldDB" id="A0A067Q919"/>
<dbReference type="EMBL" id="KL197710">
    <property type="protein sequence ID" value="KDQ63434.1"/>
    <property type="molecule type" value="Genomic_DNA"/>
</dbReference>